<evidence type="ECO:0000259" key="1">
    <source>
        <dbReference type="PROSITE" id="PS00028"/>
    </source>
</evidence>
<dbReference type="InterPro" id="IPR013087">
    <property type="entry name" value="Znf_C2H2_type"/>
</dbReference>
<sequence>MPSDQSLQFHDRLEDNALIDANENTFFSVIPGNLDELRDPANDHNISREMESMQSTNTTLLSSQESPEYPVEEQFGIELMRTLSIPQATIINRHIPHGITTAPTPGLHYGDNVAYAPALRAPRTKKLSSQILARRLHVIRRPRFREPVAYNYKCGRCEAWFTRSSERHRHIQSGCVNGQQKEWQCPLCLKMYSRSDSRGRHCDTQHHMSYKDAIELVRAHSTISEREGVPVPPDND</sequence>
<organism evidence="2 3">
    <name type="scientific">Rhodonia placenta</name>
    <dbReference type="NCBI Taxonomy" id="104341"/>
    <lineage>
        <taxon>Eukaryota</taxon>
        <taxon>Fungi</taxon>
        <taxon>Dikarya</taxon>
        <taxon>Basidiomycota</taxon>
        <taxon>Agaricomycotina</taxon>
        <taxon>Agaricomycetes</taxon>
        <taxon>Polyporales</taxon>
        <taxon>Adustoporiaceae</taxon>
        <taxon>Rhodonia</taxon>
    </lineage>
</organism>
<dbReference type="EMBL" id="JADOXO010000301">
    <property type="protein sequence ID" value="KAF9806936.1"/>
    <property type="molecule type" value="Genomic_DNA"/>
</dbReference>
<name>A0A8H7NW46_9APHY</name>
<accession>A0A8H7NW46</accession>
<gene>
    <name evidence="2" type="ORF">IEO21_08450</name>
</gene>
<evidence type="ECO:0000313" key="2">
    <source>
        <dbReference type="EMBL" id="KAF9806936.1"/>
    </source>
</evidence>
<dbReference type="Proteomes" id="UP000639403">
    <property type="component" value="Unassembled WGS sequence"/>
</dbReference>
<proteinExistence type="predicted"/>
<feature type="domain" description="C2H2-type" evidence="1">
    <location>
        <begin position="185"/>
        <end position="207"/>
    </location>
</feature>
<protein>
    <recommendedName>
        <fullName evidence="1">C2H2-type domain-containing protein</fullName>
    </recommendedName>
</protein>
<reference evidence="2" key="1">
    <citation type="submission" date="2020-11" db="EMBL/GenBank/DDBJ databases">
        <authorList>
            <person name="Koelle M."/>
            <person name="Horta M.A.C."/>
            <person name="Nowrousian M."/>
            <person name="Ohm R.A."/>
            <person name="Benz P."/>
            <person name="Pilgard A."/>
        </authorList>
    </citation>
    <scope>NUCLEOTIDE SEQUENCE</scope>
    <source>
        <strain evidence="2">FPRL280</strain>
    </source>
</reference>
<reference evidence="2" key="2">
    <citation type="journal article" name="Front. Microbiol.">
        <title>Degradative Capacity of Two Strains of Rhodonia placenta: From Phenotype to Genotype.</title>
        <authorList>
            <person name="Kolle M."/>
            <person name="Horta M.A.C."/>
            <person name="Nowrousian M."/>
            <person name="Ohm R.A."/>
            <person name="Benz J.P."/>
            <person name="Pilgard A."/>
        </authorList>
    </citation>
    <scope>NUCLEOTIDE SEQUENCE</scope>
    <source>
        <strain evidence="2">FPRL280</strain>
    </source>
</reference>
<comment type="caution">
    <text evidence="2">The sequence shown here is derived from an EMBL/GenBank/DDBJ whole genome shotgun (WGS) entry which is preliminary data.</text>
</comment>
<dbReference type="PROSITE" id="PS00028">
    <property type="entry name" value="ZINC_FINGER_C2H2_1"/>
    <property type="match status" value="1"/>
</dbReference>
<evidence type="ECO:0000313" key="3">
    <source>
        <dbReference type="Proteomes" id="UP000639403"/>
    </source>
</evidence>
<dbReference type="AlphaFoldDB" id="A0A8H7NW46"/>
<dbReference type="Gene3D" id="3.30.160.60">
    <property type="entry name" value="Classic Zinc Finger"/>
    <property type="match status" value="1"/>
</dbReference>